<evidence type="ECO:0000313" key="3">
    <source>
        <dbReference type="Proteomes" id="UP001585080"/>
    </source>
</evidence>
<dbReference type="Proteomes" id="UP001585080">
    <property type="component" value="Unassembled WGS sequence"/>
</dbReference>
<sequence length="131" mass="14049">MAAVVMLVSAQRSEPEQAGLAGDTGARFDVPTEESASTSSEQSFEPVTLTGIGQQATERIEVSSGSYRFTLTHNGERYFSAWLVDEAGNELDLLTSEIGPANESKIVGVESGTYFINIDGDGQWTITIEQP</sequence>
<name>A0ABV5EJL4_9ACTN</name>
<dbReference type="EMBL" id="JAYMRP010000035">
    <property type="protein sequence ID" value="MFB8776853.1"/>
    <property type="molecule type" value="Genomic_DNA"/>
</dbReference>
<reference evidence="2 3" key="1">
    <citation type="submission" date="2024-01" db="EMBL/GenBank/DDBJ databases">
        <title>Genome mining of biosynthetic gene clusters to explore secondary metabolites of Streptomyces sp.</title>
        <authorList>
            <person name="Baig A."/>
            <person name="Ajitkumar Shintre N."/>
            <person name="Kumar H."/>
            <person name="Anbarasu A."/>
            <person name="Ramaiah S."/>
        </authorList>
    </citation>
    <scope>NUCLEOTIDE SEQUENCE [LARGE SCALE GENOMIC DNA]</scope>
    <source>
        <strain evidence="2 3">A57</strain>
    </source>
</reference>
<feature type="region of interest" description="Disordered" evidence="1">
    <location>
        <begin position="11"/>
        <end position="51"/>
    </location>
</feature>
<proteinExistence type="predicted"/>
<evidence type="ECO:0000256" key="1">
    <source>
        <dbReference type="SAM" id="MobiDB-lite"/>
    </source>
</evidence>
<keyword evidence="3" id="KW-1185">Reference proteome</keyword>
<gene>
    <name evidence="2" type="ORF">VSS16_29650</name>
</gene>
<dbReference type="Gene3D" id="2.60.120.380">
    <property type="match status" value="1"/>
</dbReference>
<evidence type="ECO:0000313" key="2">
    <source>
        <dbReference type="EMBL" id="MFB8776853.1"/>
    </source>
</evidence>
<accession>A0ABV5EJL4</accession>
<organism evidence="2 3">
    <name type="scientific">Streptomyces broussonetiae</name>
    <dbReference type="NCBI Taxonomy" id="2686304"/>
    <lineage>
        <taxon>Bacteria</taxon>
        <taxon>Bacillati</taxon>
        <taxon>Actinomycetota</taxon>
        <taxon>Actinomycetes</taxon>
        <taxon>Kitasatosporales</taxon>
        <taxon>Streptomycetaceae</taxon>
        <taxon>Streptomyces</taxon>
    </lineage>
</organism>
<dbReference type="RefSeq" id="WP_376735368.1">
    <property type="nucleotide sequence ID" value="NZ_JAYMRP010000035.1"/>
</dbReference>
<feature type="compositionally biased region" description="Low complexity" evidence="1">
    <location>
        <begin position="33"/>
        <end position="45"/>
    </location>
</feature>
<protein>
    <submittedName>
        <fullName evidence="2">Uncharacterized protein</fullName>
    </submittedName>
</protein>
<comment type="caution">
    <text evidence="2">The sequence shown here is derived from an EMBL/GenBank/DDBJ whole genome shotgun (WGS) entry which is preliminary data.</text>
</comment>